<evidence type="ECO:0000313" key="5">
    <source>
        <dbReference type="Proteomes" id="UP000092666"/>
    </source>
</evidence>
<proteinExistence type="predicted"/>
<dbReference type="AlphaFoldDB" id="A0A1B9H235"/>
<gene>
    <name evidence="4" type="ORF">I316_01247</name>
</gene>
<evidence type="ECO:0000256" key="1">
    <source>
        <dbReference type="ARBA" id="ARBA00022729"/>
    </source>
</evidence>
<dbReference type="GO" id="GO:0042742">
    <property type="term" value="P:defense response to bacterium"/>
    <property type="evidence" value="ECO:0007669"/>
    <property type="project" value="InterPro"/>
</dbReference>
<dbReference type="PANTHER" id="PTHR31836:SF25">
    <property type="entry name" value="RLPA-LIKE PROTEIN DOUBLE-PSI BETA-BARREL DOMAIN-CONTAINING PROTEIN"/>
    <property type="match status" value="1"/>
</dbReference>
<reference evidence="5" key="2">
    <citation type="submission" date="2013-12" db="EMBL/GenBank/DDBJ databases">
        <title>Evolution of pathogenesis and genome organization in the Tremellales.</title>
        <authorList>
            <person name="Cuomo C."/>
            <person name="Litvintseva A."/>
            <person name="Heitman J."/>
            <person name="Chen Y."/>
            <person name="Sun S."/>
            <person name="Springer D."/>
            <person name="Dromer F."/>
            <person name="Young S."/>
            <person name="Zeng Q."/>
            <person name="Chapman S."/>
            <person name="Gujja S."/>
            <person name="Saif S."/>
            <person name="Birren B."/>
        </authorList>
    </citation>
    <scope>NUCLEOTIDE SEQUENCE [LARGE SCALE GENOMIC DNA]</scope>
    <source>
        <strain evidence="5">BCC8398</strain>
    </source>
</reference>
<feature type="domain" description="Barwin" evidence="3">
    <location>
        <begin position="54"/>
        <end position="109"/>
    </location>
</feature>
<dbReference type="SUPFAM" id="SSF50685">
    <property type="entry name" value="Barwin-like endoglucanases"/>
    <property type="match status" value="1"/>
</dbReference>
<keyword evidence="1 2" id="KW-0732">Signal</keyword>
<dbReference type="GO" id="GO:0050832">
    <property type="term" value="P:defense response to fungus"/>
    <property type="evidence" value="ECO:0007669"/>
    <property type="project" value="InterPro"/>
</dbReference>
<feature type="chain" id="PRO_5008627506" description="Barwin domain-containing protein" evidence="2">
    <location>
        <begin position="19"/>
        <end position="123"/>
    </location>
</feature>
<dbReference type="Proteomes" id="UP000092666">
    <property type="component" value="Unassembled WGS sequence"/>
</dbReference>
<dbReference type="Gene3D" id="2.40.40.10">
    <property type="entry name" value="RlpA-like domain"/>
    <property type="match status" value="1"/>
</dbReference>
<reference evidence="4 5" key="1">
    <citation type="submission" date="2013-07" db="EMBL/GenBank/DDBJ databases">
        <title>The Genome Sequence of Cryptococcus heveanensis BCC8398.</title>
        <authorList>
            <consortium name="The Broad Institute Genome Sequencing Platform"/>
            <person name="Cuomo C."/>
            <person name="Litvintseva A."/>
            <person name="Chen Y."/>
            <person name="Heitman J."/>
            <person name="Sun S."/>
            <person name="Springer D."/>
            <person name="Dromer F."/>
            <person name="Young S.K."/>
            <person name="Zeng Q."/>
            <person name="Gargeya S."/>
            <person name="Fitzgerald M."/>
            <person name="Abouelleil A."/>
            <person name="Alvarado L."/>
            <person name="Berlin A.M."/>
            <person name="Chapman S.B."/>
            <person name="Dewar J."/>
            <person name="Goldberg J."/>
            <person name="Griggs A."/>
            <person name="Gujja S."/>
            <person name="Hansen M."/>
            <person name="Howarth C."/>
            <person name="Imamovic A."/>
            <person name="Larimer J."/>
            <person name="McCowan C."/>
            <person name="Murphy C."/>
            <person name="Pearson M."/>
            <person name="Priest M."/>
            <person name="Roberts A."/>
            <person name="Saif S."/>
            <person name="Shea T."/>
            <person name="Sykes S."/>
            <person name="Wortman J."/>
            <person name="Nusbaum C."/>
            <person name="Birren B."/>
        </authorList>
    </citation>
    <scope>NUCLEOTIDE SEQUENCE [LARGE SCALE GENOMIC DNA]</scope>
    <source>
        <strain evidence="4 5">BCC8398</strain>
    </source>
</reference>
<evidence type="ECO:0000256" key="2">
    <source>
        <dbReference type="SAM" id="SignalP"/>
    </source>
</evidence>
<dbReference type="EMBL" id="KI669493">
    <property type="protein sequence ID" value="OCF37338.1"/>
    <property type="molecule type" value="Genomic_DNA"/>
</dbReference>
<sequence>MFGKTIFATLAALAVVSAAPAALEKKDNSGTATFYDAGLGACGWTNSNSDYVVAVNSAQYDQSNCGKKIWIYNSATGKTVSAQAADECPSCASGDLDLSRGLFGALTNDNYDLGVFDMTWGFE</sequence>
<accession>A0A1B9H235</accession>
<dbReference type="Pfam" id="PF00967">
    <property type="entry name" value="Barwin"/>
    <property type="match status" value="1"/>
</dbReference>
<dbReference type="CDD" id="cd22191">
    <property type="entry name" value="DPBB_RlpA_EXP_N-like"/>
    <property type="match status" value="1"/>
</dbReference>
<dbReference type="PANTHER" id="PTHR31836">
    <property type="match status" value="1"/>
</dbReference>
<dbReference type="STRING" id="1296120.A0A1B9H235"/>
<feature type="signal peptide" evidence="2">
    <location>
        <begin position="1"/>
        <end position="18"/>
    </location>
</feature>
<keyword evidence="5" id="KW-1185">Reference proteome</keyword>
<name>A0A1B9H235_9TREE</name>
<evidence type="ECO:0000313" key="4">
    <source>
        <dbReference type="EMBL" id="OCF37338.1"/>
    </source>
</evidence>
<dbReference type="InterPro" id="IPR051477">
    <property type="entry name" value="Expansin_CellWall"/>
</dbReference>
<dbReference type="InterPro" id="IPR036908">
    <property type="entry name" value="RlpA-like_sf"/>
</dbReference>
<dbReference type="InterPro" id="IPR001153">
    <property type="entry name" value="Barwin_dom"/>
</dbReference>
<evidence type="ECO:0000259" key="3">
    <source>
        <dbReference type="Pfam" id="PF00967"/>
    </source>
</evidence>
<organism evidence="4 5">
    <name type="scientific">Kwoniella heveanensis BCC8398</name>
    <dbReference type="NCBI Taxonomy" id="1296120"/>
    <lineage>
        <taxon>Eukaryota</taxon>
        <taxon>Fungi</taxon>
        <taxon>Dikarya</taxon>
        <taxon>Basidiomycota</taxon>
        <taxon>Agaricomycotina</taxon>
        <taxon>Tremellomycetes</taxon>
        <taxon>Tremellales</taxon>
        <taxon>Cryptococcaceae</taxon>
        <taxon>Kwoniella</taxon>
    </lineage>
</organism>
<protein>
    <recommendedName>
        <fullName evidence="3">Barwin domain-containing protein</fullName>
    </recommendedName>
</protein>
<dbReference type="OrthoDB" id="623670at2759"/>